<keyword evidence="2" id="KW-1185">Reference proteome</keyword>
<accession>A0ACC0AVK7</accession>
<name>A0ACC0AVK7_CATRO</name>
<organism evidence="1 2">
    <name type="scientific">Catharanthus roseus</name>
    <name type="common">Madagascar periwinkle</name>
    <name type="synonym">Vinca rosea</name>
    <dbReference type="NCBI Taxonomy" id="4058"/>
    <lineage>
        <taxon>Eukaryota</taxon>
        <taxon>Viridiplantae</taxon>
        <taxon>Streptophyta</taxon>
        <taxon>Embryophyta</taxon>
        <taxon>Tracheophyta</taxon>
        <taxon>Spermatophyta</taxon>
        <taxon>Magnoliopsida</taxon>
        <taxon>eudicotyledons</taxon>
        <taxon>Gunneridae</taxon>
        <taxon>Pentapetalae</taxon>
        <taxon>asterids</taxon>
        <taxon>lamiids</taxon>
        <taxon>Gentianales</taxon>
        <taxon>Apocynaceae</taxon>
        <taxon>Rauvolfioideae</taxon>
        <taxon>Vinceae</taxon>
        <taxon>Catharanthinae</taxon>
        <taxon>Catharanthus</taxon>
    </lineage>
</organism>
<dbReference type="Proteomes" id="UP001060085">
    <property type="component" value="Linkage Group LG05"/>
</dbReference>
<gene>
    <name evidence="1" type="ORF">M9H77_23902</name>
</gene>
<evidence type="ECO:0000313" key="1">
    <source>
        <dbReference type="EMBL" id="KAI5664579.1"/>
    </source>
</evidence>
<evidence type="ECO:0000313" key="2">
    <source>
        <dbReference type="Proteomes" id="UP001060085"/>
    </source>
</evidence>
<proteinExistence type="predicted"/>
<reference evidence="2" key="1">
    <citation type="journal article" date="2023" name="Nat. Plants">
        <title>Single-cell RNA sequencing provides a high-resolution roadmap for understanding the multicellular compartmentation of specialized metabolism.</title>
        <authorList>
            <person name="Sun S."/>
            <person name="Shen X."/>
            <person name="Li Y."/>
            <person name="Li Y."/>
            <person name="Wang S."/>
            <person name="Li R."/>
            <person name="Zhang H."/>
            <person name="Shen G."/>
            <person name="Guo B."/>
            <person name="Wei J."/>
            <person name="Xu J."/>
            <person name="St-Pierre B."/>
            <person name="Chen S."/>
            <person name="Sun C."/>
        </authorList>
    </citation>
    <scope>NUCLEOTIDE SEQUENCE [LARGE SCALE GENOMIC DNA]</scope>
</reference>
<dbReference type="EMBL" id="CM044705">
    <property type="protein sequence ID" value="KAI5664579.1"/>
    <property type="molecule type" value="Genomic_DNA"/>
</dbReference>
<sequence length="256" mass="29093">MGYRSLLYSITIKILESSRNLFNSSTFPCTKYFCGLAWRRRRSSWYKCYWLWSHWMRCSGNVLVQEATWIGWICNWAHVVVLSGQDRNRSSVAGMEAPGRAISRERIGWAMRARLCALGLTVKRNRYGWAVCTGPIVNNFDHCSLDKMGILLLELLARLKVSTSATNGVPPRWSVVAILAHALADRPLCVSCCCCLTVPRPEDGRDLPRHPPLLLRSCGVLRSRLLRLGLGGLLQLQCLRIMPYQVEDNEPGDERR</sequence>
<comment type="caution">
    <text evidence="1">The sequence shown here is derived from an EMBL/GenBank/DDBJ whole genome shotgun (WGS) entry which is preliminary data.</text>
</comment>
<protein>
    <submittedName>
        <fullName evidence="1">Uncharacterized protein</fullName>
    </submittedName>
</protein>